<name>A0ABT7QKP2_9GAMM</name>
<dbReference type="InterPro" id="IPR011922">
    <property type="entry name" value="Cell_div_FtsL"/>
</dbReference>
<keyword evidence="5 8" id="KW-1133">Transmembrane helix</keyword>
<keyword evidence="4 8" id="KW-0812">Transmembrane</keyword>
<organism evidence="9 10">
    <name type="scientific">Candidatus Doriopsillibacter californiensis</name>
    <dbReference type="NCBI Taxonomy" id="2970740"/>
    <lineage>
        <taxon>Bacteria</taxon>
        <taxon>Pseudomonadati</taxon>
        <taxon>Pseudomonadota</taxon>
        <taxon>Gammaproteobacteria</taxon>
        <taxon>Candidatus Tethybacterales</taxon>
        <taxon>Candidatus Persebacteraceae</taxon>
        <taxon>Candidatus Doriopsillibacter</taxon>
    </lineage>
</organism>
<evidence type="ECO:0000256" key="3">
    <source>
        <dbReference type="ARBA" id="ARBA00022618"/>
    </source>
</evidence>
<evidence type="ECO:0000313" key="10">
    <source>
        <dbReference type="Proteomes" id="UP001168167"/>
    </source>
</evidence>
<evidence type="ECO:0000256" key="5">
    <source>
        <dbReference type="ARBA" id="ARBA00022989"/>
    </source>
</evidence>
<protein>
    <submittedName>
        <fullName evidence="9">Cell division protein FtsL</fullName>
    </submittedName>
</protein>
<evidence type="ECO:0000256" key="4">
    <source>
        <dbReference type="ARBA" id="ARBA00022692"/>
    </source>
</evidence>
<keyword evidence="10" id="KW-1185">Reference proteome</keyword>
<dbReference type="GO" id="GO:0051301">
    <property type="term" value="P:cell division"/>
    <property type="evidence" value="ECO:0007669"/>
    <property type="project" value="UniProtKB-KW"/>
</dbReference>
<proteinExistence type="predicted"/>
<evidence type="ECO:0000256" key="6">
    <source>
        <dbReference type="ARBA" id="ARBA00023136"/>
    </source>
</evidence>
<dbReference type="Pfam" id="PF04999">
    <property type="entry name" value="FtsL"/>
    <property type="match status" value="1"/>
</dbReference>
<accession>A0ABT7QKP2</accession>
<evidence type="ECO:0000313" key="9">
    <source>
        <dbReference type="EMBL" id="MDM5147278.1"/>
    </source>
</evidence>
<keyword evidence="3 9" id="KW-0132">Cell division</keyword>
<evidence type="ECO:0000256" key="2">
    <source>
        <dbReference type="ARBA" id="ARBA00022475"/>
    </source>
</evidence>
<keyword evidence="7" id="KW-0131">Cell cycle</keyword>
<evidence type="ECO:0000256" key="1">
    <source>
        <dbReference type="ARBA" id="ARBA00004401"/>
    </source>
</evidence>
<gene>
    <name evidence="9" type="ORF">NQX30_02670</name>
</gene>
<keyword evidence="2" id="KW-1003">Cell membrane</keyword>
<reference evidence="9" key="2">
    <citation type="journal article" date="2023" name="Microbiome">
        <title>Synthase-selected sorting approach identifies a beta-lactone synthase in a nudibranch symbiotic bacterium.</title>
        <authorList>
            <person name="Dzunkova M."/>
            <person name="La Clair J.J."/>
            <person name="Tyml T."/>
            <person name="Doud D."/>
            <person name="Schulz F."/>
            <person name="Piquer-Esteban S."/>
            <person name="Porcel Sanchis D."/>
            <person name="Osborn A."/>
            <person name="Robinson D."/>
            <person name="Louie K.B."/>
            <person name="Bowen B.P."/>
            <person name="Bowers R.M."/>
            <person name="Lee J."/>
            <person name="Arnau V."/>
            <person name="Diaz-Villanueva W."/>
            <person name="Stepanauskas R."/>
            <person name="Gosliner T."/>
            <person name="Date S.V."/>
            <person name="Northen T.R."/>
            <person name="Cheng J.F."/>
            <person name="Burkart M.D."/>
            <person name="Woyke T."/>
        </authorList>
    </citation>
    <scope>NUCLEOTIDE SEQUENCE</scope>
    <source>
        <strain evidence="9">Df01</strain>
    </source>
</reference>
<dbReference type="Proteomes" id="UP001168167">
    <property type="component" value="Unassembled WGS sequence"/>
</dbReference>
<feature type="transmembrane region" description="Helical" evidence="8">
    <location>
        <begin position="12"/>
        <end position="31"/>
    </location>
</feature>
<reference evidence="9" key="1">
    <citation type="submission" date="2022-08" db="EMBL/GenBank/DDBJ databases">
        <authorList>
            <person name="Dzunkova M."/>
            <person name="La Clair J."/>
            <person name="Tyml T."/>
            <person name="Doud D."/>
            <person name="Schulz F."/>
            <person name="Piquer S."/>
            <person name="Porcel Sanchis D."/>
            <person name="Osborn A."/>
            <person name="Robinson D."/>
            <person name="Louie K.B."/>
            <person name="Bowen B.P."/>
            <person name="Bowers R."/>
            <person name="Lee J."/>
            <person name="Arnau Llombart V."/>
            <person name="Diaz Villanueva W."/>
            <person name="Gosliner T."/>
            <person name="Northen T."/>
            <person name="Cheng J.-F."/>
            <person name="Burkart M.D."/>
            <person name="Woyke T."/>
        </authorList>
    </citation>
    <scope>NUCLEOTIDE SEQUENCE</scope>
    <source>
        <strain evidence="9">Df01</strain>
    </source>
</reference>
<sequence length="104" mass="12082">MSDFYIEKPDRYLRPVLCLAIAATFCAWATLQAMETRQLTHRLTHTLGQLRQEQRILQDERRNLLVEYATVTDYGQVRTEALRLGMIEPQLETDSLIFLAENAP</sequence>
<comment type="caution">
    <text evidence="9">The sequence shown here is derived from an EMBL/GenBank/DDBJ whole genome shotgun (WGS) entry which is preliminary data.</text>
</comment>
<dbReference type="EMBL" id="JANQAO010000001">
    <property type="protein sequence ID" value="MDM5147278.1"/>
    <property type="molecule type" value="Genomic_DNA"/>
</dbReference>
<evidence type="ECO:0000256" key="8">
    <source>
        <dbReference type="SAM" id="Phobius"/>
    </source>
</evidence>
<comment type="subcellular location">
    <subcellularLocation>
        <location evidence="1">Cell membrane</location>
        <topology evidence="1">Single-pass type II membrane protein</topology>
    </subcellularLocation>
</comment>
<keyword evidence="6 8" id="KW-0472">Membrane</keyword>
<evidence type="ECO:0000256" key="7">
    <source>
        <dbReference type="ARBA" id="ARBA00023306"/>
    </source>
</evidence>